<reference evidence="1" key="2">
    <citation type="submission" date="2022-06" db="UniProtKB">
        <authorList>
            <consortium name="EnsemblMetazoa"/>
        </authorList>
    </citation>
    <scope>IDENTIFICATION</scope>
    <source>
        <strain evidence="1">DF5081</strain>
    </source>
</reference>
<proteinExistence type="predicted"/>
<sequence>MTSPLFKEDTIQHCNIHRLAFWRHVNGSRADGLCGNKSGGYSRWQVAPQEVGPPSYHLGAEPSISKGGQDLQNDGRIIRWFFFHPATVQRRSRGPDGIATVYCYGQPSNHFFSFFCMYLRYCNPVDPVV</sequence>
<dbReference type="Proteomes" id="UP000005237">
    <property type="component" value="Unassembled WGS sequence"/>
</dbReference>
<protein>
    <submittedName>
        <fullName evidence="1">Uncharacterized protein</fullName>
    </submittedName>
</protein>
<dbReference type="AlphaFoldDB" id="A0A8R1IBP9"/>
<evidence type="ECO:0000313" key="1">
    <source>
        <dbReference type="EnsemblMetazoa" id="CJA31537.1"/>
    </source>
</evidence>
<dbReference type="EnsemblMetazoa" id="CJA31537.1">
    <property type="protein sequence ID" value="CJA31537.1"/>
    <property type="gene ID" value="WBGene00207384"/>
</dbReference>
<reference evidence="2" key="1">
    <citation type="submission" date="2010-08" db="EMBL/GenBank/DDBJ databases">
        <authorList>
            <consortium name="Caenorhabditis japonica Sequencing Consortium"/>
            <person name="Wilson R.K."/>
        </authorList>
    </citation>
    <scope>NUCLEOTIDE SEQUENCE [LARGE SCALE GENOMIC DNA]</scope>
    <source>
        <strain evidence="2">DF5081</strain>
    </source>
</reference>
<evidence type="ECO:0000313" key="2">
    <source>
        <dbReference type="Proteomes" id="UP000005237"/>
    </source>
</evidence>
<name>A0A8R1IBP9_CAEJA</name>
<accession>A0A8R1IBP9</accession>
<organism evidence="1 2">
    <name type="scientific">Caenorhabditis japonica</name>
    <dbReference type="NCBI Taxonomy" id="281687"/>
    <lineage>
        <taxon>Eukaryota</taxon>
        <taxon>Metazoa</taxon>
        <taxon>Ecdysozoa</taxon>
        <taxon>Nematoda</taxon>
        <taxon>Chromadorea</taxon>
        <taxon>Rhabditida</taxon>
        <taxon>Rhabditina</taxon>
        <taxon>Rhabditomorpha</taxon>
        <taxon>Rhabditoidea</taxon>
        <taxon>Rhabditidae</taxon>
        <taxon>Peloderinae</taxon>
        <taxon>Caenorhabditis</taxon>
    </lineage>
</organism>
<keyword evidence="2" id="KW-1185">Reference proteome</keyword>